<keyword evidence="3" id="KW-1185">Reference proteome</keyword>
<dbReference type="InterPro" id="IPR012902">
    <property type="entry name" value="N_methyl_site"/>
</dbReference>
<dbReference type="PANTHER" id="PTHR30093:SF2">
    <property type="entry name" value="TYPE II SECRETION SYSTEM PROTEIN H"/>
    <property type="match status" value="1"/>
</dbReference>
<dbReference type="PANTHER" id="PTHR30093">
    <property type="entry name" value="GENERAL SECRETION PATHWAY PROTEIN G"/>
    <property type="match status" value="1"/>
</dbReference>
<organism evidence="2 3">
    <name type="scientific">Botrimarina hoheduenensis</name>
    <dbReference type="NCBI Taxonomy" id="2528000"/>
    <lineage>
        <taxon>Bacteria</taxon>
        <taxon>Pseudomonadati</taxon>
        <taxon>Planctomycetota</taxon>
        <taxon>Planctomycetia</taxon>
        <taxon>Pirellulales</taxon>
        <taxon>Lacipirellulaceae</taxon>
        <taxon>Botrimarina</taxon>
    </lineage>
</organism>
<evidence type="ECO:0000259" key="1">
    <source>
        <dbReference type="Pfam" id="PF07596"/>
    </source>
</evidence>
<dbReference type="AlphaFoldDB" id="A0A5C5WBR2"/>
<dbReference type="Pfam" id="PF07596">
    <property type="entry name" value="SBP_bac_10"/>
    <property type="match status" value="1"/>
</dbReference>
<gene>
    <name evidence="2" type="ORF">Pla111_11500</name>
</gene>
<dbReference type="InterPro" id="IPR011453">
    <property type="entry name" value="DUF1559"/>
</dbReference>
<sequence>MPSTSASRRRAFTLVELLVVIAIIGILVAMLLPAVQAAREAARRSSCVNNVKNLALAMHNYHDTYGRFPAAAEFPDGRLYNPTKDQALFHNWAIRLLPFLEETALSDQFDITPTRRVRDDPNGDRNAIARATPVTVMLCPSDANNSTLFVGSGGSWARGNYGLNAVHYWPNEYWRVVGDTSGNEADLAFQIGFSGFSDGTVNQALSMAQITDGTSKTIMLGEMRTGVNEKDRRGVWAMAMAGSSFHVRHLGSPPNDCNPGRDDLFGASDLIAEFGADQGALKAQCMSVFTQNVSGQSVMRSMHPGGLNVAMADGSVRYVVDFVETGDFEGANELGGKVQLSQTQPDRFLTWQRLNVARDEYSVSDF</sequence>
<evidence type="ECO:0000313" key="3">
    <source>
        <dbReference type="Proteomes" id="UP000318995"/>
    </source>
</evidence>
<evidence type="ECO:0000313" key="2">
    <source>
        <dbReference type="EMBL" id="TWT47535.1"/>
    </source>
</evidence>
<dbReference type="Pfam" id="PF07963">
    <property type="entry name" value="N_methyl"/>
    <property type="match status" value="1"/>
</dbReference>
<dbReference type="Proteomes" id="UP000318995">
    <property type="component" value="Unassembled WGS sequence"/>
</dbReference>
<dbReference type="OrthoDB" id="275178at2"/>
<dbReference type="InterPro" id="IPR027558">
    <property type="entry name" value="Pre_pil_HX9DG_C"/>
</dbReference>
<dbReference type="RefSeq" id="WP_146572219.1">
    <property type="nucleotide sequence ID" value="NZ_SJPH01000002.1"/>
</dbReference>
<dbReference type="InterPro" id="IPR045584">
    <property type="entry name" value="Pilin-like"/>
</dbReference>
<dbReference type="EMBL" id="SJPH01000002">
    <property type="protein sequence ID" value="TWT47535.1"/>
    <property type="molecule type" value="Genomic_DNA"/>
</dbReference>
<accession>A0A5C5WBR2</accession>
<dbReference type="NCBIfam" id="TIGR04294">
    <property type="entry name" value="pre_pil_HX9DG"/>
    <property type="match status" value="1"/>
</dbReference>
<comment type="caution">
    <text evidence="2">The sequence shown here is derived from an EMBL/GenBank/DDBJ whole genome shotgun (WGS) entry which is preliminary data.</text>
</comment>
<protein>
    <recommendedName>
        <fullName evidence="1">DUF1559 domain-containing protein</fullName>
    </recommendedName>
</protein>
<name>A0A5C5WBR2_9BACT</name>
<reference evidence="2 3" key="1">
    <citation type="submission" date="2019-02" db="EMBL/GenBank/DDBJ databases">
        <title>Deep-cultivation of Planctomycetes and their phenomic and genomic characterization uncovers novel biology.</title>
        <authorList>
            <person name="Wiegand S."/>
            <person name="Jogler M."/>
            <person name="Boedeker C."/>
            <person name="Pinto D."/>
            <person name="Vollmers J."/>
            <person name="Rivas-Marin E."/>
            <person name="Kohn T."/>
            <person name="Peeters S.H."/>
            <person name="Heuer A."/>
            <person name="Rast P."/>
            <person name="Oberbeckmann S."/>
            <person name="Bunk B."/>
            <person name="Jeske O."/>
            <person name="Meyerdierks A."/>
            <person name="Storesund J.E."/>
            <person name="Kallscheuer N."/>
            <person name="Luecker S."/>
            <person name="Lage O.M."/>
            <person name="Pohl T."/>
            <person name="Merkel B.J."/>
            <person name="Hornburger P."/>
            <person name="Mueller R.-W."/>
            <person name="Bruemmer F."/>
            <person name="Labrenz M."/>
            <person name="Spormann A.M."/>
            <person name="Op Den Camp H."/>
            <person name="Overmann J."/>
            <person name="Amann R."/>
            <person name="Jetten M.S.M."/>
            <person name="Mascher T."/>
            <person name="Medema M.H."/>
            <person name="Devos D.P."/>
            <person name="Kaster A.-K."/>
            <person name="Ovreas L."/>
            <person name="Rohde M."/>
            <person name="Galperin M.Y."/>
            <person name="Jogler C."/>
        </authorList>
    </citation>
    <scope>NUCLEOTIDE SEQUENCE [LARGE SCALE GENOMIC DNA]</scope>
    <source>
        <strain evidence="2 3">Pla111</strain>
    </source>
</reference>
<dbReference type="SUPFAM" id="SSF54523">
    <property type="entry name" value="Pili subunits"/>
    <property type="match status" value="1"/>
</dbReference>
<dbReference type="NCBIfam" id="TIGR02532">
    <property type="entry name" value="IV_pilin_GFxxxE"/>
    <property type="match status" value="1"/>
</dbReference>
<feature type="domain" description="DUF1559" evidence="1">
    <location>
        <begin position="36"/>
        <end position="324"/>
    </location>
</feature>
<dbReference type="Gene3D" id="3.30.700.10">
    <property type="entry name" value="Glycoprotein, Type 4 Pilin"/>
    <property type="match status" value="1"/>
</dbReference>
<proteinExistence type="predicted"/>